<dbReference type="Proteomes" id="UP000275408">
    <property type="component" value="Unassembled WGS sequence"/>
</dbReference>
<protein>
    <submittedName>
        <fullName evidence="1">Uncharacterized protein</fullName>
    </submittedName>
</protein>
<organism evidence="1 2">
    <name type="scientific">Pocillopora damicornis</name>
    <name type="common">Cauliflower coral</name>
    <name type="synonym">Millepora damicornis</name>
    <dbReference type="NCBI Taxonomy" id="46731"/>
    <lineage>
        <taxon>Eukaryota</taxon>
        <taxon>Metazoa</taxon>
        <taxon>Cnidaria</taxon>
        <taxon>Anthozoa</taxon>
        <taxon>Hexacorallia</taxon>
        <taxon>Scleractinia</taxon>
        <taxon>Astrocoeniina</taxon>
        <taxon>Pocilloporidae</taxon>
        <taxon>Pocillopora</taxon>
    </lineage>
</organism>
<sequence>MNITVPNCVCVRYSLVHSVNSALINNSETSWVEEFCCSKEQQTFTKQREKHGRKFRHLLSKRSPVPEGLSLKDKWLSALERSGLEKGLKFAIAPRKMPTAEIVAAVEESISQLNDDRYSGVLNLFPKTFKRMIRTGSYYLLTRVTMLWLWTNSNITSKLCICLMRKVRMQS</sequence>
<gene>
    <name evidence="1" type="ORF">pdam_00021624</name>
</gene>
<evidence type="ECO:0000313" key="1">
    <source>
        <dbReference type="EMBL" id="RMX52891.1"/>
    </source>
</evidence>
<comment type="caution">
    <text evidence="1">The sequence shown here is derived from an EMBL/GenBank/DDBJ whole genome shotgun (WGS) entry which is preliminary data.</text>
</comment>
<reference evidence="1 2" key="1">
    <citation type="journal article" date="2018" name="Sci. Rep.">
        <title>Comparative analysis of the Pocillopora damicornis genome highlights role of immune system in coral evolution.</title>
        <authorList>
            <person name="Cunning R."/>
            <person name="Bay R.A."/>
            <person name="Gillette P."/>
            <person name="Baker A.C."/>
            <person name="Traylor-Knowles N."/>
        </authorList>
    </citation>
    <scope>NUCLEOTIDE SEQUENCE [LARGE SCALE GENOMIC DNA]</scope>
    <source>
        <strain evidence="1">RSMAS</strain>
        <tissue evidence="1">Whole animal</tissue>
    </source>
</reference>
<dbReference type="EMBL" id="RCHS01001557">
    <property type="protein sequence ID" value="RMX52891.1"/>
    <property type="molecule type" value="Genomic_DNA"/>
</dbReference>
<name>A0A3M6UGW5_POCDA</name>
<accession>A0A3M6UGW5</accession>
<dbReference type="AlphaFoldDB" id="A0A3M6UGW5"/>
<evidence type="ECO:0000313" key="2">
    <source>
        <dbReference type="Proteomes" id="UP000275408"/>
    </source>
</evidence>
<keyword evidence="2" id="KW-1185">Reference proteome</keyword>
<proteinExistence type="predicted"/>